<accession>J3P5S1</accession>
<gene>
    <name evidence="8" type="primary">20349319</name>
    <name evidence="7" type="ORF">GGTG_08861</name>
</gene>
<dbReference type="EnsemblFungi" id="EJT75023">
    <property type="protein sequence ID" value="EJT75023"/>
    <property type="gene ID" value="GGTG_08861"/>
</dbReference>
<feature type="binding site" evidence="5">
    <location>
        <position position="330"/>
    </location>
    <ligand>
        <name>Zn(2+)</name>
        <dbReference type="ChEBI" id="CHEBI:29105"/>
    </ligand>
</feature>
<evidence type="ECO:0000313" key="7">
    <source>
        <dbReference type="EMBL" id="EJT75023.1"/>
    </source>
</evidence>
<dbReference type="InterPro" id="IPR036589">
    <property type="entry name" value="HCY_dom_sf"/>
</dbReference>
<reference evidence="7" key="2">
    <citation type="submission" date="2010-07" db="EMBL/GenBank/DDBJ databases">
        <authorList>
            <consortium name="The Broad Institute Genome Sequencing Platform"/>
            <consortium name="Broad Institute Genome Sequencing Center for Infectious Disease"/>
            <person name="Ma L.-J."/>
            <person name="Dead R."/>
            <person name="Young S."/>
            <person name="Zeng Q."/>
            <person name="Koehrsen M."/>
            <person name="Alvarado L."/>
            <person name="Berlin A."/>
            <person name="Chapman S.B."/>
            <person name="Chen Z."/>
            <person name="Freedman E."/>
            <person name="Gellesch M."/>
            <person name="Goldberg J."/>
            <person name="Griggs A."/>
            <person name="Gujja S."/>
            <person name="Heilman E.R."/>
            <person name="Heiman D."/>
            <person name="Hepburn T."/>
            <person name="Howarth C."/>
            <person name="Jen D."/>
            <person name="Larson L."/>
            <person name="Mehta T."/>
            <person name="Neiman D."/>
            <person name="Pearson M."/>
            <person name="Roberts A."/>
            <person name="Saif S."/>
            <person name="Shea T."/>
            <person name="Shenoy N."/>
            <person name="Sisk P."/>
            <person name="Stolte C."/>
            <person name="Sykes S."/>
            <person name="Walk T."/>
            <person name="White J."/>
            <person name="Yandava C."/>
            <person name="Haas B."/>
            <person name="Nusbaum C."/>
            <person name="Birren B."/>
        </authorList>
    </citation>
    <scope>NUCLEOTIDE SEQUENCE</scope>
    <source>
        <strain evidence="7">R3-111a-1</strain>
    </source>
</reference>
<dbReference type="GO" id="GO:0046872">
    <property type="term" value="F:metal ion binding"/>
    <property type="evidence" value="ECO:0007669"/>
    <property type="project" value="UniProtKB-KW"/>
</dbReference>
<keyword evidence="3 5" id="KW-0479">Metal-binding</keyword>
<dbReference type="GO" id="GO:0032259">
    <property type="term" value="P:methylation"/>
    <property type="evidence" value="ECO:0007669"/>
    <property type="project" value="UniProtKB-KW"/>
</dbReference>
<dbReference type="GO" id="GO:0033528">
    <property type="term" value="P:S-methylmethionine cycle"/>
    <property type="evidence" value="ECO:0007669"/>
    <property type="project" value="TreeGrafter"/>
</dbReference>
<keyword evidence="1 5" id="KW-0489">Methyltransferase</keyword>
<dbReference type="Proteomes" id="UP000006039">
    <property type="component" value="Unassembled WGS sequence"/>
</dbReference>
<evidence type="ECO:0000256" key="4">
    <source>
        <dbReference type="ARBA" id="ARBA00022833"/>
    </source>
</evidence>
<dbReference type="RefSeq" id="XP_009224967.1">
    <property type="nucleotide sequence ID" value="XM_009226703.1"/>
</dbReference>
<dbReference type="EMBL" id="GL385398">
    <property type="protein sequence ID" value="EJT75023.1"/>
    <property type="molecule type" value="Genomic_DNA"/>
</dbReference>
<dbReference type="STRING" id="644352.J3P5S1"/>
<dbReference type="SUPFAM" id="SSF82282">
    <property type="entry name" value="Homocysteine S-methyltransferase"/>
    <property type="match status" value="1"/>
</dbReference>
<dbReference type="InterPro" id="IPR003726">
    <property type="entry name" value="HCY_dom"/>
</dbReference>
<feature type="domain" description="Hcy-binding" evidence="6">
    <location>
        <begin position="1"/>
        <end position="344"/>
    </location>
</feature>
<dbReference type="eggNOG" id="KOG1579">
    <property type="taxonomic scope" value="Eukaryota"/>
</dbReference>
<reference evidence="7" key="3">
    <citation type="submission" date="2010-09" db="EMBL/GenBank/DDBJ databases">
        <title>Annotation of Gaeumannomyces graminis var. tritici R3-111a-1.</title>
        <authorList>
            <consortium name="The Broad Institute Genome Sequencing Platform"/>
            <person name="Ma L.-J."/>
            <person name="Dead R."/>
            <person name="Young S.K."/>
            <person name="Zeng Q."/>
            <person name="Gargeya S."/>
            <person name="Fitzgerald M."/>
            <person name="Haas B."/>
            <person name="Abouelleil A."/>
            <person name="Alvarado L."/>
            <person name="Arachchi H.M."/>
            <person name="Berlin A."/>
            <person name="Brown A."/>
            <person name="Chapman S.B."/>
            <person name="Chen Z."/>
            <person name="Dunbar C."/>
            <person name="Freedman E."/>
            <person name="Gearin G."/>
            <person name="Gellesch M."/>
            <person name="Goldberg J."/>
            <person name="Griggs A."/>
            <person name="Gujja S."/>
            <person name="Heiman D."/>
            <person name="Howarth C."/>
            <person name="Larson L."/>
            <person name="Lui A."/>
            <person name="MacDonald P.J.P."/>
            <person name="Mehta T."/>
            <person name="Montmayeur A."/>
            <person name="Murphy C."/>
            <person name="Neiman D."/>
            <person name="Pearson M."/>
            <person name="Priest M."/>
            <person name="Roberts A."/>
            <person name="Saif S."/>
            <person name="Shea T."/>
            <person name="Shenoy N."/>
            <person name="Sisk P."/>
            <person name="Stolte C."/>
            <person name="Sykes S."/>
            <person name="Yandava C."/>
            <person name="Wortman J."/>
            <person name="Nusbaum C."/>
            <person name="Birren B."/>
        </authorList>
    </citation>
    <scope>NUCLEOTIDE SEQUENCE</scope>
    <source>
        <strain evidence="7">R3-111a-1</strain>
    </source>
</reference>
<protein>
    <submittedName>
        <fullName evidence="7">Homocysteine S-methyltransferase</fullName>
    </submittedName>
</protein>
<dbReference type="PANTHER" id="PTHR46015:SF1">
    <property type="entry name" value="HOMOCYSTEINE S-METHYLTRANSFERASE-LIKE ISOFORM 1"/>
    <property type="match status" value="1"/>
</dbReference>
<dbReference type="FunCoup" id="J3P5S1">
    <property type="interactions" value="200"/>
</dbReference>
<comment type="cofactor">
    <cofactor evidence="5">
        <name>Zn(2+)</name>
        <dbReference type="ChEBI" id="CHEBI:29105"/>
    </cofactor>
</comment>
<dbReference type="GeneID" id="20349319"/>
<evidence type="ECO:0000256" key="3">
    <source>
        <dbReference type="ARBA" id="ARBA00022723"/>
    </source>
</evidence>
<evidence type="ECO:0000259" key="6">
    <source>
        <dbReference type="PROSITE" id="PS50970"/>
    </source>
</evidence>
<dbReference type="OrthoDB" id="261426at2759"/>
<proteinExistence type="predicted"/>
<feature type="binding site" evidence="5">
    <location>
        <position position="329"/>
    </location>
    <ligand>
        <name>Zn(2+)</name>
        <dbReference type="ChEBI" id="CHEBI:29105"/>
    </ligand>
</feature>
<reference evidence="8" key="4">
    <citation type="journal article" date="2015" name="G3 (Bethesda)">
        <title>Genome sequences of three phytopathogenic species of the Magnaporthaceae family of fungi.</title>
        <authorList>
            <person name="Okagaki L.H."/>
            <person name="Nunes C.C."/>
            <person name="Sailsbery J."/>
            <person name="Clay B."/>
            <person name="Brown D."/>
            <person name="John T."/>
            <person name="Oh Y."/>
            <person name="Young N."/>
            <person name="Fitzgerald M."/>
            <person name="Haas B.J."/>
            <person name="Zeng Q."/>
            <person name="Young S."/>
            <person name="Adiconis X."/>
            <person name="Fan L."/>
            <person name="Levin J.Z."/>
            <person name="Mitchell T.K."/>
            <person name="Okubara P.A."/>
            <person name="Farman M.L."/>
            <person name="Kohn L.M."/>
            <person name="Birren B."/>
            <person name="Ma L.-J."/>
            <person name="Dean R.A."/>
        </authorList>
    </citation>
    <scope>NUCLEOTIDE SEQUENCE</scope>
    <source>
        <strain evidence="8">R3-111a-1</strain>
    </source>
</reference>
<dbReference type="PROSITE" id="PS50970">
    <property type="entry name" value="HCY"/>
    <property type="match status" value="1"/>
</dbReference>
<feature type="binding site" evidence="5">
    <location>
        <position position="237"/>
    </location>
    <ligand>
        <name>Zn(2+)</name>
        <dbReference type="ChEBI" id="CHEBI:29105"/>
    </ligand>
</feature>
<evidence type="ECO:0000313" key="9">
    <source>
        <dbReference type="Proteomes" id="UP000006039"/>
    </source>
</evidence>
<reference evidence="9" key="1">
    <citation type="submission" date="2010-07" db="EMBL/GenBank/DDBJ databases">
        <title>The genome sequence of Gaeumannomyces graminis var. tritici strain R3-111a-1.</title>
        <authorList>
            <consortium name="The Broad Institute Genome Sequencing Platform"/>
            <person name="Ma L.-J."/>
            <person name="Dead R."/>
            <person name="Young S."/>
            <person name="Zeng Q."/>
            <person name="Koehrsen M."/>
            <person name="Alvarado L."/>
            <person name="Berlin A."/>
            <person name="Chapman S.B."/>
            <person name="Chen Z."/>
            <person name="Freedman E."/>
            <person name="Gellesch M."/>
            <person name="Goldberg J."/>
            <person name="Griggs A."/>
            <person name="Gujja S."/>
            <person name="Heilman E.R."/>
            <person name="Heiman D."/>
            <person name="Hepburn T."/>
            <person name="Howarth C."/>
            <person name="Jen D."/>
            <person name="Larson L."/>
            <person name="Mehta T."/>
            <person name="Neiman D."/>
            <person name="Pearson M."/>
            <person name="Roberts A."/>
            <person name="Saif S."/>
            <person name="Shea T."/>
            <person name="Shenoy N."/>
            <person name="Sisk P."/>
            <person name="Stolte C."/>
            <person name="Sykes S."/>
            <person name="Walk T."/>
            <person name="White J."/>
            <person name="Yandava C."/>
            <person name="Haas B."/>
            <person name="Nusbaum C."/>
            <person name="Birren B."/>
        </authorList>
    </citation>
    <scope>NUCLEOTIDE SEQUENCE [LARGE SCALE GENOMIC DNA]</scope>
    <source>
        <strain evidence="9">R3-111a-1</strain>
    </source>
</reference>
<dbReference type="GO" id="GO:0008898">
    <property type="term" value="F:S-adenosylmethionine-homocysteine S-methyltransferase activity"/>
    <property type="evidence" value="ECO:0007669"/>
    <property type="project" value="TreeGrafter"/>
</dbReference>
<evidence type="ECO:0000256" key="2">
    <source>
        <dbReference type="ARBA" id="ARBA00022679"/>
    </source>
</evidence>
<dbReference type="GO" id="GO:0009086">
    <property type="term" value="P:methionine biosynthetic process"/>
    <property type="evidence" value="ECO:0007669"/>
    <property type="project" value="TreeGrafter"/>
</dbReference>
<dbReference type="PANTHER" id="PTHR46015">
    <property type="entry name" value="ZGC:172121"/>
    <property type="match status" value="1"/>
</dbReference>
<dbReference type="InterPro" id="IPR051486">
    <property type="entry name" value="Hcy_S-methyltransferase"/>
</dbReference>
<keyword evidence="4 5" id="KW-0862">Zinc</keyword>
<evidence type="ECO:0000256" key="1">
    <source>
        <dbReference type="ARBA" id="ARBA00022603"/>
    </source>
</evidence>
<keyword evidence="2 5" id="KW-0808">Transferase</keyword>
<sequence length="345" mass="36987">MATIKILDGGLGTSLEDKYGVKFDHSRPLWSSDLLVSDPSTLLSCQRDFATAGADVVLTATYQVSLEGFAGTPTLEFPSGIPSGAVPRFLETAVDVAERAAAGAALALSCGPYGACMVPGQEYSGRYDGAHDGEAALAAWHLERLRLYDESFLVSPSGPRLQYVAFETLPRLDEIRAVRKAFAAVDGGVFPGRFWIACVFPGDDEKLPDGSTVEQAVEAMLGPLDGGSKPWGIGINCTKLHKIQGLVKRFEDAVTGLVQRGVVKEAPALVLYPDGTNGEVYNTTTKIWEAPAGFENDEVPKVPWEDSLAEIVQRSKERAVFTSFLVGGCCKANHENIKALRSSLM</sequence>
<reference evidence="8" key="5">
    <citation type="submission" date="2018-04" db="UniProtKB">
        <authorList>
            <consortium name="EnsemblFungi"/>
        </authorList>
    </citation>
    <scope>IDENTIFICATION</scope>
    <source>
        <strain evidence="8">R3-111a-1</strain>
    </source>
</reference>
<dbReference type="Pfam" id="PF02574">
    <property type="entry name" value="S-methyl_trans"/>
    <property type="match status" value="1"/>
</dbReference>
<organism evidence="7">
    <name type="scientific">Gaeumannomyces tritici (strain R3-111a-1)</name>
    <name type="common">Wheat and barley take-all root rot fungus</name>
    <name type="synonym">Gaeumannomyces graminis var. tritici</name>
    <dbReference type="NCBI Taxonomy" id="644352"/>
    <lineage>
        <taxon>Eukaryota</taxon>
        <taxon>Fungi</taxon>
        <taxon>Dikarya</taxon>
        <taxon>Ascomycota</taxon>
        <taxon>Pezizomycotina</taxon>
        <taxon>Sordariomycetes</taxon>
        <taxon>Sordariomycetidae</taxon>
        <taxon>Magnaporthales</taxon>
        <taxon>Magnaporthaceae</taxon>
        <taxon>Gaeumannomyces</taxon>
    </lineage>
</organism>
<dbReference type="HOGENOM" id="CLU_004914_3_2_1"/>
<dbReference type="Gene3D" id="3.20.20.330">
    <property type="entry name" value="Homocysteine-binding-like domain"/>
    <property type="match status" value="1"/>
</dbReference>
<evidence type="ECO:0000313" key="8">
    <source>
        <dbReference type="EnsemblFungi" id="EJT75023"/>
    </source>
</evidence>
<evidence type="ECO:0000256" key="5">
    <source>
        <dbReference type="PROSITE-ProRule" id="PRU00333"/>
    </source>
</evidence>
<dbReference type="AlphaFoldDB" id="J3P5S1"/>
<name>J3P5S1_GAET3</name>
<keyword evidence="9" id="KW-1185">Reference proteome</keyword>
<dbReference type="VEuPathDB" id="FungiDB:GGTG_08861"/>